<dbReference type="CDD" id="cd02947">
    <property type="entry name" value="TRX_family"/>
    <property type="match status" value="1"/>
</dbReference>
<dbReference type="GO" id="GO:0045454">
    <property type="term" value="P:cell redox homeostasis"/>
    <property type="evidence" value="ECO:0007669"/>
    <property type="project" value="TreeGrafter"/>
</dbReference>
<feature type="active site" description="Nucleophile" evidence="8">
    <location>
        <position position="33"/>
    </location>
</feature>
<dbReference type="PANTHER" id="PTHR45663:SF11">
    <property type="entry name" value="GEO12009P1"/>
    <property type="match status" value="1"/>
</dbReference>
<dbReference type="NCBIfam" id="TIGR01068">
    <property type="entry name" value="thioredoxin"/>
    <property type="match status" value="1"/>
</dbReference>
<keyword evidence="3" id="KW-0249">Electron transport</keyword>
<keyword evidence="5 9" id="KW-0676">Redox-active center</keyword>
<evidence type="ECO:0000256" key="4">
    <source>
        <dbReference type="ARBA" id="ARBA00023157"/>
    </source>
</evidence>
<evidence type="ECO:0000256" key="1">
    <source>
        <dbReference type="ARBA" id="ARBA00008987"/>
    </source>
</evidence>
<dbReference type="InterPro" id="IPR005746">
    <property type="entry name" value="Thioredoxin"/>
</dbReference>
<dbReference type="GO" id="GO:0005829">
    <property type="term" value="C:cytosol"/>
    <property type="evidence" value="ECO:0007669"/>
    <property type="project" value="TreeGrafter"/>
</dbReference>
<evidence type="ECO:0000256" key="3">
    <source>
        <dbReference type="ARBA" id="ARBA00022982"/>
    </source>
</evidence>
<reference evidence="11" key="2">
    <citation type="journal article" date="2021" name="Microbiome">
        <title>Successional dynamics and alternative stable states in a saline activated sludge microbial community over 9 years.</title>
        <authorList>
            <person name="Wang Y."/>
            <person name="Ye J."/>
            <person name="Ju F."/>
            <person name="Liu L."/>
            <person name="Boyd J.A."/>
            <person name="Deng Y."/>
            <person name="Parks D.H."/>
            <person name="Jiang X."/>
            <person name="Yin X."/>
            <person name="Woodcroft B.J."/>
            <person name="Tyson G.W."/>
            <person name="Hugenholtz P."/>
            <person name="Polz M.F."/>
            <person name="Zhang T."/>
        </authorList>
    </citation>
    <scope>NUCLEOTIDE SEQUENCE</scope>
    <source>
        <strain evidence="11">HKST-UBA13</strain>
    </source>
</reference>
<dbReference type="InterPro" id="IPR017937">
    <property type="entry name" value="Thioredoxin_CS"/>
</dbReference>
<keyword evidence="4 9" id="KW-1015">Disulfide bond</keyword>
<evidence type="ECO:0000256" key="9">
    <source>
        <dbReference type="PIRSR" id="PIRSR000077-4"/>
    </source>
</evidence>
<evidence type="ECO:0000256" key="2">
    <source>
        <dbReference type="ARBA" id="ARBA00022448"/>
    </source>
</evidence>
<evidence type="ECO:0000256" key="8">
    <source>
        <dbReference type="PIRSR" id="PIRSR000077-1"/>
    </source>
</evidence>
<reference evidence="11" key="1">
    <citation type="submission" date="2020-04" db="EMBL/GenBank/DDBJ databases">
        <authorList>
            <person name="Zhang T."/>
        </authorList>
    </citation>
    <scope>NUCLEOTIDE SEQUENCE</scope>
    <source>
        <strain evidence="11">HKST-UBA13</strain>
    </source>
</reference>
<dbReference type="FunFam" id="3.40.30.10:FF:000001">
    <property type="entry name" value="Thioredoxin"/>
    <property type="match status" value="1"/>
</dbReference>
<feature type="site" description="Deprotonates C-terminal active site Cys" evidence="8">
    <location>
        <position position="27"/>
    </location>
</feature>
<evidence type="ECO:0000313" key="11">
    <source>
        <dbReference type="EMBL" id="MCA9381510.1"/>
    </source>
</evidence>
<organism evidence="11 12">
    <name type="scientific">Candidatus Dojkabacteria bacterium</name>
    <dbReference type="NCBI Taxonomy" id="2099670"/>
    <lineage>
        <taxon>Bacteria</taxon>
        <taxon>Candidatus Dojkabacteria</taxon>
    </lineage>
</organism>
<evidence type="ECO:0000256" key="6">
    <source>
        <dbReference type="NCBIfam" id="TIGR01068"/>
    </source>
</evidence>
<name>A0A955RHK7_9BACT</name>
<dbReference type="PRINTS" id="PR00421">
    <property type="entry name" value="THIOREDOXIN"/>
</dbReference>
<comment type="caution">
    <text evidence="11">The sequence shown here is derived from an EMBL/GenBank/DDBJ whole genome shotgun (WGS) entry which is preliminary data.</text>
</comment>
<dbReference type="Gene3D" id="3.40.30.10">
    <property type="entry name" value="Glutaredoxin"/>
    <property type="match status" value="1"/>
</dbReference>
<dbReference type="PROSITE" id="PS00194">
    <property type="entry name" value="THIOREDOXIN_1"/>
    <property type="match status" value="1"/>
</dbReference>
<dbReference type="GO" id="GO:0015035">
    <property type="term" value="F:protein-disulfide reductase activity"/>
    <property type="evidence" value="ECO:0007669"/>
    <property type="project" value="UniProtKB-UniRule"/>
</dbReference>
<evidence type="ECO:0000256" key="5">
    <source>
        <dbReference type="ARBA" id="ARBA00023284"/>
    </source>
</evidence>
<feature type="site" description="Contributes to redox potential value" evidence="8">
    <location>
        <position position="34"/>
    </location>
</feature>
<protein>
    <recommendedName>
        <fullName evidence="6 7">Thioredoxin</fullName>
    </recommendedName>
</protein>
<feature type="active site" description="Nucleophile" evidence="8">
    <location>
        <position position="36"/>
    </location>
</feature>
<dbReference type="InterPro" id="IPR036249">
    <property type="entry name" value="Thioredoxin-like_sf"/>
</dbReference>
<dbReference type="PIRSF" id="PIRSF000077">
    <property type="entry name" value="Thioredoxin"/>
    <property type="match status" value="1"/>
</dbReference>
<evidence type="ECO:0000313" key="12">
    <source>
        <dbReference type="Proteomes" id="UP000775877"/>
    </source>
</evidence>
<feature type="domain" description="Thioredoxin" evidence="10">
    <location>
        <begin position="1"/>
        <end position="108"/>
    </location>
</feature>
<dbReference type="AlphaFoldDB" id="A0A955RHK7"/>
<dbReference type="Proteomes" id="UP000775877">
    <property type="component" value="Unassembled WGS sequence"/>
</dbReference>
<comment type="similarity">
    <text evidence="1 7">Belongs to the thioredoxin family.</text>
</comment>
<sequence>MSDNANIKHTTDSDFDKDTSEGTIIVDFWAEWCTPCKMIAPVLDEIASELDGKLKIVKLNVDENPETPPKFGVQGIPTLIMFKEGKLVDRIVGAMPKATLVQMIEKHL</sequence>
<dbReference type="PROSITE" id="PS51352">
    <property type="entry name" value="THIOREDOXIN_2"/>
    <property type="match status" value="1"/>
</dbReference>
<evidence type="ECO:0000259" key="10">
    <source>
        <dbReference type="PROSITE" id="PS51352"/>
    </source>
</evidence>
<feature type="disulfide bond" description="Redox-active" evidence="9">
    <location>
        <begin position="33"/>
        <end position="36"/>
    </location>
</feature>
<dbReference type="EMBL" id="JAGQLJ010000119">
    <property type="protein sequence ID" value="MCA9381510.1"/>
    <property type="molecule type" value="Genomic_DNA"/>
</dbReference>
<dbReference type="PANTHER" id="PTHR45663">
    <property type="entry name" value="GEO12009P1"/>
    <property type="match status" value="1"/>
</dbReference>
<dbReference type="InterPro" id="IPR013766">
    <property type="entry name" value="Thioredoxin_domain"/>
</dbReference>
<evidence type="ECO:0000256" key="7">
    <source>
        <dbReference type="PIRNR" id="PIRNR000077"/>
    </source>
</evidence>
<dbReference type="Pfam" id="PF00085">
    <property type="entry name" value="Thioredoxin"/>
    <property type="match status" value="1"/>
</dbReference>
<accession>A0A955RHK7</accession>
<dbReference type="SUPFAM" id="SSF52833">
    <property type="entry name" value="Thioredoxin-like"/>
    <property type="match status" value="1"/>
</dbReference>
<keyword evidence="2" id="KW-0813">Transport</keyword>
<feature type="site" description="Contributes to redox potential value" evidence="8">
    <location>
        <position position="35"/>
    </location>
</feature>
<gene>
    <name evidence="11" type="primary">trxA</name>
    <name evidence="11" type="ORF">KC678_04550</name>
</gene>
<proteinExistence type="inferred from homology"/>